<comment type="subcellular location">
    <subcellularLocation>
        <location evidence="2">Cytoplasm</location>
    </subcellularLocation>
    <subcellularLocation>
        <location evidence="1">Nucleus</location>
    </subcellularLocation>
</comment>
<dbReference type="PANTHER" id="PTHR21399">
    <property type="entry name" value="CHLORIDE CONDUCTANCE REGULATORY PROTEIN ICLN"/>
    <property type="match status" value="1"/>
</dbReference>
<dbReference type="InterPro" id="IPR011993">
    <property type="entry name" value="PH-like_dom_sf"/>
</dbReference>
<evidence type="ECO:0000256" key="1">
    <source>
        <dbReference type="ARBA" id="ARBA00004123"/>
    </source>
</evidence>
<dbReference type="InterPro" id="IPR039924">
    <property type="entry name" value="ICln/Lot5/Saf5"/>
</dbReference>
<keyword evidence="4" id="KW-0539">Nucleus</keyword>
<evidence type="ECO:0000256" key="2">
    <source>
        <dbReference type="ARBA" id="ARBA00004496"/>
    </source>
</evidence>
<dbReference type="Gene3D" id="2.30.29.30">
    <property type="entry name" value="Pleckstrin-homology domain (PH domain)/Phosphotyrosine-binding domain (PTB)"/>
    <property type="match status" value="1"/>
</dbReference>
<name>A0A7S3K4G6_9STRA</name>
<evidence type="ECO:0000313" key="5">
    <source>
        <dbReference type="EMBL" id="CAE0372651.1"/>
    </source>
</evidence>
<reference evidence="5" key="1">
    <citation type="submission" date="2021-01" db="EMBL/GenBank/DDBJ databases">
        <authorList>
            <person name="Corre E."/>
            <person name="Pelletier E."/>
            <person name="Niang G."/>
            <person name="Scheremetjew M."/>
            <person name="Finn R."/>
            <person name="Kale V."/>
            <person name="Holt S."/>
            <person name="Cochrane G."/>
            <person name="Meng A."/>
            <person name="Brown T."/>
            <person name="Cohen L."/>
        </authorList>
    </citation>
    <scope>NUCLEOTIDE SEQUENCE</scope>
    <source>
        <strain evidence="5">CCMP1510</strain>
    </source>
</reference>
<dbReference type="Pfam" id="PF03517">
    <property type="entry name" value="Voldacs"/>
    <property type="match status" value="1"/>
</dbReference>
<dbReference type="EMBL" id="HBIJ01020574">
    <property type="protein sequence ID" value="CAE0372651.1"/>
    <property type="molecule type" value="Transcribed_RNA"/>
</dbReference>
<evidence type="ECO:0000256" key="3">
    <source>
        <dbReference type="ARBA" id="ARBA00022490"/>
    </source>
</evidence>
<proteinExistence type="predicted"/>
<sequence length="219" mass="24554">MSTFASFVRGPLQPLSIEEDVDEEILYSLDDVHIYVVRDTTQMNAEEPATSEAGEGREDWGQGLLRVTSRRLIWERQGESVNGMKNFSLDMLLVGLHAATRDPDTFPQPCLYAQLLLERFPPSPTHPSELFLVPRNADNLSDLFEFVSKAAALNPDFDDDLDHDHLITAEDIIDDDQEDMLRRFDSMLSVPTHLKPPVSGQFDDASDILNEASEGAYSA</sequence>
<dbReference type="GO" id="GO:0005681">
    <property type="term" value="C:spliceosomal complex"/>
    <property type="evidence" value="ECO:0007669"/>
    <property type="project" value="TreeGrafter"/>
</dbReference>
<dbReference type="AlphaFoldDB" id="A0A7S3K4G6"/>
<gene>
    <name evidence="5" type="ORF">ALAG00032_LOCUS13435</name>
</gene>
<dbReference type="GO" id="GO:0045292">
    <property type="term" value="P:mRNA cis splicing, via spliceosome"/>
    <property type="evidence" value="ECO:0007669"/>
    <property type="project" value="TreeGrafter"/>
</dbReference>
<dbReference type="GO" id="GO:0034715">
    <property type="term" value="C:pICln-Sm protein complex"/>
    <property type="evidence" value="ECO:0007669"/>
    <property type="project" value="TreeGrafter"/>
</dbReference>
<dbReference type="PANTHER" id="PTHR21399:SF0">
    <property type="entry name" value="METHYLOSOME SUBUNIT PICLN"/>
    <property type="match status" value="1"/>
</dbReference>
<evidence type="ECO:0000256" key="4">
    <source>
        <dbReference type="ARBA" id="ARBA00023242"/>
    </source>
</evidence>
<dbReference type="GO" id="GO:0000387">
    <property type="term" value="P:spliceosomal snRNP assembly"/>
    <property type="evidence" value="ECO:0007669"/>
    <property type="project" value="TreeGrafter"/>
</dbReference>
<organism evidence="5">
    <name type="scientific">Aureoumbra lagunensis</name>
    <dbReference type="NCBI Taxonomy" id="44058"/>
    <lineage>
        <taxon>Eukaryota</taxon>
        <taxon>Sar</taxon>
        <taxon>Stramenopiles</taxon>
        <taxon>Ochrophyta</taxon>
        <taxon>Pelagophyceae</taxon>
        <taxon>Pelagomonadales</taxon>
        <taxon>Aureoumbra</taxon>
    </lineage>
</organism>
<accession>A0A7S3K4G6</accession>
<keyword evidence="3" id="KW-0963">Cytoplasm</keyword>
<protein>
    <submittedName>
        <fullName evidence="5">Uncharacterized protein</fullName>
    </submittedName>
</protein>
<dbReference type="GO" id="GO:0005829">
    <property type="term" value="C:cytosol"/>
    <property type="evidence" value="ECO:0007669"/>
    <property type="project" value="TreeGrafter"/>
</dbReference>